<proteinExistence type="predicted"/>
<name>A0A6P3XJQ0_DINQU</name>
<dbReference type="AlphaFoldDB" id="A0A6P3XJQ0"/>
<gene>
    <name evidence="3" type="primary">LOC106746394</name>
</gene>
<feature type="compositionally biased region" description="Basic and acidic residues" evidence="1">
    <location>
        <begin position="292"/>
        <end position="306"/>
    </location>
</feature>
<feature type="compositionally biased region" description="Basic and acidic residues" evidence="1">
    <location>
        <begin position="76"/>
        <end position="85"/>
    </location>
</feature>
<evidence type="ECO:0000313" key="3">
    <source>
        <dbReference type="RefSeq" id="XP_014478457.1"/>
    </source>
</evidence>
<protein>
    <submittedName>
        <fullName evidence="3">Uncharacterized protein LOC106746394 isoform X2</fullName>
    </submittedName>
</protein>
<keyword evidence="2" id="KW-1185">Reference proteome</keyword>
<feature type="compositionally biased region" description="Basic and acidic residues" evidence="1">
    <location>
        <begin position="215"/>
        <end position="281"/>
    </location>
</feature>
<sequence>MLRMDRLACSCRAVEIDIGRIVAAVAALNDKICRLREEIDAFKSEKGDDLVRDCSRPAEFNDSTKNAGRRTNARCEPQRNFKGDDDSPAGTDLSARLSFAERAREVKAACREADVFKEGYGDKSIGNEERPDSSRTSISDVGASENVRDHGDDRASHDNGEKSRKPGRCRDTLASDVPKIRRKRISRGVQYDVPVRRERSAGSLFLSCFRPRTRGKVEKARVSADESSSKRSCDSTEKGRGPTGDADLKQERFEGDGENIRSVVDGDGKRRENGGSEDRHSSRLGTPRKVSVTRDNDAKALGERSNRNSVVIGSSDNQEQIVETTFGDKRTSSDRERNDGSHGERSVKFSDHKAENARRGNADSDRRETANEARKRLDFCIAELNGIIRDACVIFGKSPECEVNR</sequence>
<dbReference type="Proteomes" id="UP000515204">
    <property type="component" value="Unplaced"/>
</dbReference>
<dbReference type="RefSeq" id="XP_014478457.1">
    <property type="nucleotide sequence ID" value="XM_014622971.1"/>
</dbReference>
<evidence type="ECO:0000256" key="1">
    <source>
        <dbReference type="SAM" id="MobiDB-lite"/>
    </source>
</evidence>
<feature type="region of interest" description="Disordered" evidence="1">
    <location>
        <begin position="121"/>
        <end position="181"/>
    </location>
</feature>
<dbReference type="GeneID" id="106746394"/>
<feature type="compositionally biased region" description="Polar residues" evidence="1">
    <location>
        <begin position="307"/>
        <end position="323"/>
    </location>
</feature>
<organism evidence="2 3">
    <name type="scientific">Dinoponera quadriceps</name>
    <name type="common">South American ant</name>
    <dbReference type="NCBI Taxonomy" id="609295"/>
    <lineage>
        <taxon>Eukaryota</taxon>
        <taxon>Metazoa</taxon>
        <taxon>Ecdysozoa</taxon>
        <taxon>Arthropoda</taxon>
        <taxon>Hexapoda</taxon>
        <taxon>Insecta</taxon>
        <taxon>Pterygota</taxon>
        <taxon>Neoptera</taxon>
        <taxon>Endopterygota</taxon>
        <taxon>Hymenoptera</taxon>
        <taxon>Apocrita</taxon>
        <taxon>Aculeata</taxon>
        <taxon>Formicoidea</taxon>
        <taxon>Formicidae</taxon>
        <taxon>Ponerinae</taxon>
        <taxon>Ponerini</taxon>
        <taxon>Dinoponera</taxon>
    </lineage>
</organism>
<accession>A0A6P3XJQ0</accession>
<evidence type="ECO:0000313" key="2">
    <source>
        <dbReference type="Proteomes" id="UP000515204"/>
    </source>
</evidence>
<dbReference type="OrthoDB" id="364779at2759"/>
<feature type="compositionally biased region" description="Basic and acidic residues" evidence="1">
    <location>
        <begin position="326"/>
        <end position="369"/>
    </location>
</feature>
<feature type="region of interest" description="Disordered" evidence="1">
    <location>
        <begin position="215"/>
        <end position="369"/>
    </location>
</feature>
<feature type="compositionally biased region" description="Basic and acidic residues" evidence="1">
    <location>
        <begin position="146"/>
        <end position="173"/>
    </location>
</feature>
<feature type="region of interest" description="Disordered" evidence="1">
    <location>
        <begin position="59"/>
        <end position="92"/>
    </location>
</feature>
<reference evidence="3" key="1">
    <citation type="submission" date="2025-08" db="UniProtKB">
        <authorList>
            <consortium name="RefSeq"/>
        </authorList>
    </citation>
    <scope>IDENTIFICATION</scope>
</reference>
<feature type="compositionally biased region" description="Basic and acidic residues" evidence="1">
    <location>
        <begin position="121"/>
        <end position="133"/>
    </location>
</feature>